<accession>A0ABD2QP64</accession>
<gene>
    <name evidence="1" type="primary">DYNC1H1_1</name>
    <name evidence="1" type="ORF">Ciccas_000112</name>
</gene>
<dbReference type="EMBL" id="JBJKFK010000006">
    <property type="protein sequence ID" value="KAL3321192.1"/>
    <property type="molecule type" value="Genomic_DNA"/>
</dbReference>
<name>A0ABD2QP64_9PLAT</name>
<protein>
    <submittedName>
        <fullName evidence="1">Cytoplasmic dynein 1 heavy chain 1</fullName>
    </submittedName>
</protein>
<dbReference type="Proteomes" id="UP001626550">
    <property type="component" value="Unassembled WGS sequence"/>
</dbReference>
<reference evidence="1 2" key="1">
    <citation type="submission" date="2024-11" db="EMBL/GenBank/DDBJ databases">
        <title>Adaptive evolution of stress response genes in parasites aligns with host niche diversity.</title>
        <authorList>
            <person name="Hahn C."/>
            <person name="Resl P."/>
        </authorList>
    </citation>
    <scope>NUCLEOTIDE SEQUENCE [LARGE SCALE GENOMIC DNA]</scope>
    <source>
        <strain evidence="1">EGGRZ-B1_66</strain>
        <tissue evidence="1">Body</tissue>
    </source>
</reference>
<dbReference type="AlphaFoldDB" id="A0ABD2QP64"/>
<evidence type="ECO:0000313" key="1">
    <source>
        <dbReference type="EMBL" id="KAL3321192.1"/>
    </source>
</evidence>
<evidence type="ECO:0000313" key="2">
    <source>
        <dbReference type="Proteomes" id="UP001626550"/>
    </source>
</evidence>
<proteinExistence type="predicted"/>
<organism evidence="1 2">
    <name type="scientific">Cichlidogyrus casuarinus</name>
    <dbReference type="NCBI Taxonomy" id="1844966"/>
    <lineage>
        <taxon>Eukaryota</taxon>
        <taxon>Metazoa</taxon>
        <taxon>Spiralia</taxon>
        <taxon>Lophotrochozoa</taxon>
        <taxon>Platyhelminthes</taxon>
        <taxon>Monogenea</taxon>
        <taxon>Monopisthocotylea</taxon>
        <taxon>Dactylogyridea</taxon>
        <taxon>Ancyrocephalidae</taxon>
        <taxon>Cichlidogyrus</taxon>
    </lineage>
</organism>
<keyword evidence="2" id="KW-1185">Reference proteome</keyword>
<sequence length="113" mass="12576">MSKEGTPTETEPSPQQLIDEKLLQNHIEKTILTVIGGPVPPLQAALAEDHAMESLKKFISDPSTNAIVVTKCLKNDIAENTENVEITYNISTEIRFYSSKFSKFVIKFPLSPE</sequence>
<comment type="caution">
    <text evidence="1">The sequence shown here is derived from an EMBL/GenBank/DDBJ whole genome shotgun (WGS) entry which is preliminary data.</text>
</comment>